<organism evidence="1">
    <name type="scientific">Oryza punctata</name>
    <name type="common">Red rice</name>
    <dbReference type="NCBI Taxonomy" id="4537"/>
    <lineage>
        <taxon>Eukaryota</taxon>
        <taxon>Viridiplantae</taxon>
        <taxon>Streptophyta</taxon>
        <taxon>Embryophyta</taxon>
        <taxon>Tracheophyta</taxon>
        <taxon>Spermatophyta</taxon>
        <taxon>Magnoliopsida</taxon>
        <taxon>Liliopsida</taxon>
        <taxon>Poales</taxon>
        <taxon>Poaceae</taxon>
        <taxon>BOP clade</taxon>
        <taxon>Oryzoideae</taxon>
        <taxon>Oryzeae</taxon>
        <taxon>Oryzinae</taxon>
        <taxon>Oryza</taxon>
    </lineage>
</organism>
<dbReference type="AlphaFoldDB" id="A0A0E0LM40"/>
<accession>A0A0E0LM40</accession>
<reference evidence="1" key="2">
    <citation type="submission" date="2018-05" db="EMBL/GenBank/DDBJ databases">
        <title>OpunRS2 (Oryza punctata Reference Sequence Version 2).</title>
        <authorList>
            <person name="Zhang J."/>
            <person name="Kudrna D."/>
            <person name="Lee S."/>
            <person name="Talag J."/>
            <person name="Welchert J."/>
            <person name="Wing R.A."/>
        </authorList>
    </citation>
    <scope>NUCLEOTIDE SEQUENCE [LARGE SCALE GENOMIC DNA]</scope>
</reference>
<proteinExistence type="predicted"/>
<dbReference type="EnsemblPlants" id="OPUNC07G17240.1">
    <property type="protein sequence ID" value="OPUNC07G17240.1"/>
    <property type="gene ID" value="OPUNC07G17240"/>
</dbReference>
<dbReference type="Gramene" id="OPUNC07G17240.1">
    <property type="protein sequence ID" value="OPUNC07G17240.1"/>
    <property type="gene ID" value="OPUNC07G17240"/>
</dbReference>
<evidence type="ECO:0000313" key="2">
    <source>
        <dbReference type="Proteomes" id="UP000026962"/>
    </source>
</evidence>
<dbReference type="Proteomes" id="UP000026962">
    <property type="component" value="Chromosome 7"/>
</dbReference>
<protein>
    <submittedName>
        <fullName evidence="1">Uncharacterized protein</fullName>
    </submittedName>
</protein>
<evidence type="ECO:0000313" key="1">
    <source>
        <dbReference type="EnsemblPlants" id="OPUNC07G17240.1"/>
    </source>
</evidence>
<sequence>MASRNQLSYTIWRVIADGANGQHLDLDKTIPLPLPLDYSFSILVAAQGYLILRGRNSDFAVIRSSL</sequence>
<name>A0A0E0LM40_ORYPU</name>
<reference evidence="1" key="1">
    <citation type="submission" date="2015-04" db="UniProtKB">
        <authorList>
            <consortium name="EnsemblPlants"/>
        </authorList>
    </citation>
    <scope>IDENTIFICATION</scope>
</reference>
<keyword evidence="2" id="KW-1185">Reference proteome</keyword>
<dbReference type="STRING" id="4537.A0A0E0LM40"/>
<dbReference type="HOGENOM" id="CLU_2835642_0_0_1"/>